<evidence type="ECO:0000259" key="3">
    <source>
        <dbReference type="PROSITE" id="PS51846"/>
    </source>
</evidence>
<evidence type="ECO:0000313" key="7">
    <source>
        <dbReference type="Proteomes" id="UP000293902"/>
    </source>
</evidence>
<dbReference type="Proteomes" id="UP000248798">
    <property type="component" value="Unassembled WGS sequence"/>
</dbReference>
<dbReference type="Proteomes" id="UP000293902">
    <property type="component" value="Chromosome"/>
</dbReference>
<reference evidence="4 7" key="2">
    <citation type="submission" date="2019-02" db="EMBL/GenBank/DDBJ databases">
        <title>Complete genome sequence of Desulfobacter hydrogenophilus AcRS1.</title>
        <authorList>
            <person name="Marietou A."/>
            <person name="Lund M.B."/>
            <person name="Marshall I.P.G."/>
            <person name="Schreiber L."/>
            <person name="Jorgensen B."/>
        </authorList>
    </citation>
    <scope>NUCLEOTIDE SEQUENCE [LARGE SCALE GENOMIC DNA]</scope>
    <source>
        <strain evidence="4 7">AcRS1</strain>
    </source>
</reference>
<dbReference type="OrthoDB" id="5470682at2"/>
<evidence type="ECO:0000313" key="6">
    <source>
        <dbReference type="Proteomes" id="UP000248798"/>
    </source>
</evidence>
<reference evidence="5 6" key="1">
    <citation type="submission" date="2018-06" db="EMBL/GenBank/DDBJ databases">
        <title>Complete Genome Sequence of Desulfobacter hydrogenophilus (DSM3380).</title>
        <authorList>
            <person name="Marietou A."/>
            <person name="Schreiber L."/>
            <person name="Marshall I."/>
            <person name="Jorgensen B."/>
        </authorList>
    </citation>
    <scope>NUCLEOTIDE SEQUENCE [LARGE SCALE GENOMIC DNA]</scope>
    <source>
        <strain evidence="5 6">DSM 3380</strain>
    </source>
</reference>
<dbReference type="InterPro" id="IPR002550">
    <property type="entry name" value="CNNM"/>
</dbReference>
<name>A0A328FFG5_9BACT</name>
<dbReference type="PROSITE" id="PS51846">
    <property type="entry name" value="CNNM"/>
    <property type="match status" value="1"/>
</dbReference>
<accession>A0A328FFG5</accession>
<dbReference type="Pfam" id="PF01595">
    <property type="entry name" value="CNNM"/>
    <property type="match status" value="1"/>
</dbReference>
<dbReference type="AlphaFoldDB" id="A0A328FFG5"/>
<evidence type="ECO:0000256" key="1">
    <source>
        <dbReference type="PROSITE-ProRule" id="PRU01193"/>
    </source>
</evidence>
<dbReference type="EMBL" id="CP036313">
    <property type="protein sequence ID" value="QBH11722.1"/>
    <property type="molecule type" value="Genomic_DNA"/>
</dbReference>
<protein>
    <submittedName>
        <fullName evidence="4">DUF21 domain-containing protein</fullName>
    </submittedName>
</protein>
<dbReference type="RefSeq" id="WP_111954684.1">
    <property type="nucleotide sequence ID" value="NZ_CP036313.1"/>
</dbReference>
<keyword evidence="1 2" id="KW-0472">Membrane</keyword>
<dbReference type="GO" id="GO:0016020">
    <property type="term" value="C:membrane"/>
    <property type="evidence" value="ECO:0007669"/>
    <property type="project" value="UniProtKB-UniRule"/>
</dbReference>
<evidence type="ECO:0000313" key="4">
    <source>
        <dbReference type="EMBL" id="QBH11722.1"/>
    </source>
</evidence>
<feature type="transmembrane region" description="Helical" evidence="2">
    <location>
        <begin position="12"/>
        <end position="32"/>
    </location>
</feature>
<feature type="domain" description="CNNM transmembrane" evidence="3">
    <location>
        <begin position="3"/>
        <end position="64"/>
    </location>
</feature>
<proteinExistence type="predicted"/>
<gene>
    <name evidence="5" type="ORF">DO021_05925</name>
    <name evidence="4" type="ORF">EYB58_01555</name>
</gene>
<sequence length="64" mass="7042">MENSFVTLMTWLGIFFCISQSAIFSGMNLALFSIGRLRLEVEAAGGNKNSEKLLRLKTADLISS</sequence>
<organism evidence="5 6">
    <name type="scientific">Desulfobacter hydrogenophilus</name>
    <dbReference type="NCBI Taxonomy" id="2291"/>
    <lineage>
        <taxon>Bacteria</taxon>
        <taxon>Pseudomonadati</taxon>
        <taxon>Thermodesulfobacteriota</taxon>
        <taxon>Desulfobacteria</taxon>
        <taxon>Desulfobacterales</taxon>
        <taxon>Desulfobacteraceae</taxon>
        <taxon>Desulfobacter</taxon>
    </lineage>
</organism>
<keyword evidence="1 2" id="KW-1133">Transmembrane helix</keyword>
<evidence type="ECO:0000313" key="5">
    <source>
        <dbReference type="EMBL" id="RAM02936.1"/>
    </source>
</evidence>
<keyword evidence="1 2" id="KW-0812">Transmembrane</keyword>
<dbReference type="EMBL" id="QLNI01000009">
    <property type="protein sequence ID" value="RAM02936.1"/>
    <property type="molecule type" value="Genomic_DNA"/>
</dbReference>
<keyword evidence="7" id="KW-1185">Reference proteome</keyword>
<evidence type="ECO:0000256" key="2">
    <source>
        <dbReference type="SAM" id="Phobius"/>
    </source>
</evidence>